<dbReference type="PANTHER" id="PTHR10605:SF45">
    <property type="entry name" value="BIFUNCTIONAL HEPARAN SULFATE N-DEACETYLASE_N-SULFOTRANSFERASE 4"/>
    <property type="match status" value="1"/>
</dbReference>
<keyword evidence="15" id="KW-0511">Multifunctional enzyme</keyword>
<reference evidence="22" key="1">
    <citation type="submission" date="2022-03" db="EMBL/GenBank/DDBJ databases">
        <title>Genomic analyses of argali, domestic sheep and their hybrids provide insights into chromosomal evolution, heterosis and genetic basis of agronomic traits.</title>
        <authorList>
            <person name="Li M."/>
        </authorList>
    </citation>
    <scope>NUCLEOTIDE SEQUENCE</scope>
    <source>
        <strain evidence="22">CAU-MHL-2022a</strain>
        <tissue evidence="22">Skin</tissue>
    </source>
</reference>
<evidence type="ECO:0000256" key="11">
    <source>
        <dbReference type="ARBA" id="ARBA00023034"/>
    </source>
</evidence>
<evidence type="ECO:0000256" key="8">
    <source>
        <dbReference type="ARBA" id="ARBA00022801"/>
    </source>
</evidence>
<evidence type="ECO:0000256" key="13">
    <source>
        <dbReference type="ARBA" id="ARBA00023157"/>
    </source>
</evidence>
<evidence type="ECO:0000259" key="20">
    <source>
        <dbReference type="Pfam" id="PF12062"/>
    </source>
</evidence>
<evidence type="ECO:0000256" key="18">
    <source>
        <dbReference type="PIRSR" id="PIRSR637359-3"/>
    </source>
</evidence>
<keyword evidence="7" id="KW-0812">Transmembrane</keyword>
<evidence type="ECO:0000256" key="2">
    <source>
        <dbReference type="ARBA" id="ARBA00004841"/>
    </source>
</evidence>
<evidence type="ECO:0000256" key="15">
    <source>
        <dbReference type="ARBA" id="ARBA00023268"/>
    </source>
</evidence>
<feature type="binding site" evidence="17">
    <location>
        <position position="750"/>
    </location>
    <ligand>
        <name>3'-phosphoadenylyl sulfate</name>
        <dbReference type="ChEBI" id="CHEBI:58339"/>
    </ligand>
</feature>
<evidence type="ECO:0000256" key="9">
    <source>
        <dbReference type="ARBA" id="ARBA00022968"/>
    </source>
</evidence>
<dbReference type="AlphaFoldDB" id="A0AAD4U9Z2"/>
<feature type="domain" description="Heparan sulfate-N-deacetylase N-terminal" evidence="21">
    <location>
        <begin position="76"/>
        <end position="291"/>
    </location>
</feature>
<feature type="disulfide bond" evidence="18">
    <location>
        <begin position="751"/>
        <end position="761"/>
    </location>
</feature>
<dbReference type="GO" id="GO:0015016">
    <property type="term" value="F:heparan sulfate N-sulfotransferase activity"/>
    <property type="evidence" value="ECO:0007669"/>
    <property type="project" value="UniProtKB-EC"/>
</dbReference>
<keyword evidence="9" id="KW-0735">Signal-anchor</keyword>
<evidence type="ECO:0000256" key="3">
    <source>
        <dbReference type="ARBA" id="ARBA00005093"/>
    </source>
</evidence>
<dbReference type="EC" id="2.8.2.8" evidence="5"/>
<dbReference type="EMBL" id="JAKZEL010000006">
    <property type="protein sequence ID" value="KAI4543153.1"/>
    <property type="molecule type" value="Genomic_DNA"/>
</dbReference>
<comment type="pathway">
    <text evidence="2">Glycan metabolism; heparin biosynthesis.</text>
</comment>
<feature type="binding site" evidence="17">
    <location>
        <position position="702"/>
    </location>
    <ligand>
        <name>3'-phosphoadenylyl sulfate</name>
        <dbReference type="ChEBI" id="CHEBI:58339"/>
    </ligand>
</feature>
<comment type="caution">
    <text evidence="22">The sequence shown here is derived from an EMBL/GenBank/DDBJ whole genome shotgun (WGS) entry which is preliminary data.</text>
</comment>
<protein>
    <recommendedName>
        <fullName evidence="5">[heparan sulfate]-glucosamine N-sulfotransferase</fullName>
        <ecNumber evidence="5">2.8.2.8</ecNumber>
    </recommendedName>
</protein>
<dbReference type="Pfam" id="PF00685">
    <property type="entry name" value="Sulfotransfer_1"/>
    <property type="match status" value="1"/>
</dbReference>
<evidence type="ECO:0000313" key="22">
    <source>
        <dbReference type="EMBL" id="KAI4543153.1"/>
    </source>
</evidence>
<keyword evidence="23" id="KW-1185">Reference proteome</keyword>
<keyword evidence="13 18" id="KW-1015">Disulfide bond</keyword>
<feature type="domain" description="Sulfotransferase" evidence="19">
    <location>
        <begin position="595"/>
        <end position="705"/>
    </location>
</feature>
<evidence type="ECO:0000256" key="5">
    <source>
        <dbReference type="ARBA" id="ARBA00012979"/>
    </source>
</evidence>
<keyword evidence="12" id="KW-0472">Membrane</keyword>
<evidence type="ECO:0000313" key="23">
    <source>
        <dbReference type="Proteomes" id="UP001214576"/>
    </source>
</evidence>
<evidence type="ECO:0000259" key="21">
    <source>
        <dbReference type="Pfam" id="PF25119"/>
    </source>
</evidence>
<sequence length="1085" mass="124557">MNLIVKLRRSFRTLIVLLATFCLVSIVVSAYFLYSGYKQEMTLIETTAAAGCTDVKILPYRSMELKTVKPIDTSKTDPIVLLFVESQYSQLGQDIIAILESSRFQHHMVIAPGKGDIPPLTDNGKGKYILVIYENILKYVSMDSWNRELLEKYCVEYSVSIIGFHKANENSSPSTQLKGFPLNLFNNLALKDCFINPHSPLLHITKAPKVEKGPLPGEDWTIFQYNHSTYQPVLLTELQTEKSLSSLSSKQLYATVIQDLGLHDGIQRVLFGNNLNFWLHKLIFIDAISFLSGKRLTLSLDRYILVDIDDIFVGKEGTRMNVKDVKALLETQNLLRTQVANFTFNLGFSGKFYHTGTEEEDEGDDLLLRSVDEFWWFPHMWSHMQPHLFHNESSLVEQMILNKEFALEHGIPINMGYAVAPHHSGVYPVHIQLYAAWKKVWGIQVTSTEEYPHLKPARYRKGFIHNSIMVLPRQTCGLFTHTIFYKEYPGGPQELDKSIRGGELFLTILLNPISIFMTHLSNYGNDRLGLYTFVNLANFVQSWTNLKLQTLPPVQLAHKYFELFPEQRDPLWQNPCDDKRHKDIWSREKTCDHLPKFLVIGPQKTGTTALYLFLLMHPSIISNLPSPKTFEEVQFFNGNNYHKGIDWYMDFFPTPSNITSDFLFEKSANYFHSEEAPKRAASLVPKAKIITILIDPSDRAYSWYQLLIIDGQQLRSDPATVMDEVQKFLGVTLHYNYSEALTFDPQKGFWCQLLEGGKTKCLGKSKGRKYPPMDPELIECGFSLKLRALFKFSFAIDSCLNFPICKTDVKIRFEKVGMKYIRSGELKFLVNYLKYYHHSERGKVSTYYSAFWKIFLFFNMKVDSICEKDKSQEQQGQNESITHGWVPIGIIVGSTSFLQLHLLLQLVQRIASLETIIPRNTEEQSASAEKNETGIPKEKSQRGDAKKYFYSAGDIHGEKLMHRKMSRYRESTGGWVDTGLDFATRMQQEDLQIVFYGADHEANGFLTYNEIESLLEETPEQEQLKLFNADNKVFSYVEPVREFGLTVEPFHFSGTLESGAELSYEERGYDVTVMAKRTSAGEQKP</sequence>
<name>A0AAD4U9Z2_OVIAM</name>
<dbReference type="InterPro" id="IPR000863">
    <property type="entry name" value="Sulfotransferase_dom"/>
</dbReference>
<gene>
    <name evidence="22" type="ORF">MG293_007279</name>
</gene>
<dbReference type="Gene3D" id="3.40.50.300">
    <property type="entry name" value="P-loop containing nucleotide triphosphate hydrolases"/>
    <property type="match status" value="2"/>
</dbReference>
<keyword evidence="11" id="KW-0333">Golgi apparatus</keyword>
<feature type="domain" description="Heparan sulphate-N-deacetylase deacetylase" evidence="20">
    <location>
        <begin position="301"/>
        <end position="505"/>
    </location>
</feature>
<accession>A0AAD4U9Z2</accession>
<dbReference type="SUPFAM" id="SSF52540">
    <property type="entry name" value="P-loop containing nucleoside triphosphate hydrolases"/>
    <property type="match status" value="1"/>
</dbReference>
<keyword evidence="6" id="KW-0808">Transferase</keyword>
<dbReference type="PANTHER" id="PTHR10605">
    <property type="entry name" value="HEPARAN SULFATE SULFOTRANSFERASE"/>
    <property type="match status" value="1"/>
</dbReference>
<evidence type="ECO:0000256" key="6">
    <source>
        <dbReference type="ARBA" id="ARBA00022679"/>
    </source>
</evidence>
<dbReference type="GO" id="GO:0016787">
    <property type="term" value="F:hydrolase activity"/>
    <property type="evidence" value="ECO:0007669"/>
    <property type="project" value="UniProtKB-KW"/>
</dbReference>
<dbReference type="InterPro" id="IPR037359">
    <property type="entry name" value="NST/OST"/>
</dbReference>
<evidence type="ECO:0000256" key="10">
    <source>
        <dbReference type="ARBA" id="ARBA00022989"/>
    </source>
</evidence>
<organism evidence="22 23">
    <name type="scientific">Ovis ammon polii</name>
    <dbReference type="NCBI Taxonomy" id="230172"/>
    <lineage>
        <taxon>Eukaryota</taxon>
        <taxon>Metazoa</taxon>
        <taxon>Chordata</taxon>
        <taxon>Craniata</taxon>
        <taxon>Vertebrata</taxon>
        <taxon>Euteleostomi</taxon>
        <taxon>Mammalia</taxon>
        <taxon>Eutheria</taxon>
        <taxon>Laurasiatheria</taxon>
        <taxon>Artiodactyla</taxon>
        <taxon>Ruminantia</taxon>
        <taxon>Pecora</taxon>
        <taxon>Bovidae</taxon>
        <taxon>Caprinae</taxon>
        <taxon>Ovis</taxon>
    </lineage>
</organism>
<comment type="subcellular location">
    <subcellularLocation>
        <location evidence="1">Golgi apparatus membrane</location>
        <topology evidence="1">Single-pass type II membrane protein</topology>
    </subcellularLocation>
</comment>
<dbReference type="Proteomes" id="UP001214576">
    <property type="component" value="Unassembled WGS sequence"/>
</dbReference>
<dbReference type="InterPro" id="IPR056793">
    <property type="entry name" value="HSNSD_N"/>
</dbReference>
<comment type="pathway">
    <text evidence="3">Glycan metabolism; heparan sulfate biosynthesis.</text>
</comment>
<evidence type="ECO:0000256" key="12">
    <source>
        <dbReference type="ARBA" id="ARBA00023136"/>
    </source>
</evidence>
<proteinExistence type="inferred from homology"/>
<evidence type="ECO:0000256" key="4">
    <source>
        <dbReference type="ARBA" id="ARBA00010420"/>
    </source>
</evidence>
<dbReference type="Pfam" id="PF12062">
    <property type="entry name" value="HSNSD-CE"/>
    <property type="match status" value="1"/>
</dbReference>
<dbReference type="InterPro" id="IPR021930">
    <property type="entry name" value="Heparan_SO4_deacetylase_dom"/>
</dbReference>
<dbReference type="InterPro" id="IPR027417">
    <property type="entry name" value="P-loop_NTPase"/>
</dbReference>
<dbReference type="GO" id="GO:0000139">
    <property type="term" value="C:Golgi membrane"/>
    <property type="evidence" value="ECO:0007669"/>
    <property type="project" value="UniProtKB-SubCell"/>
</dbReference>
<evidence type="ECO:0000259" key="19">
    <source>
        <dbReference type="Pfam" id="PF00685"/>
    </source>
</evidence>
<evidence type="ECO:0000256" key="1">
    <source>
        <dbReference type="ARBA" id="ARBA00004323"/>
    </source>
</evidence>
<evidence type="ECO:0000256" key="14">
    <source>
        <dbReference type="ARBA" id="ARBA00023180"/>
    </source>
</evidence>
<comment type="similarity">
    <text evidence="4">Belongs to the sulfotransferase 1 family. NDST subfamily.</text>
</comment>
<dbReference type="GO" id="GO:0019213">
    <property type="term" value="F:deacetylase activity"/>
    <property type="evidence" value="ECO:0007669"/>
    <property type="project" value="TreeGrafter"/>
</dbReference>
<feature type="active site" description="For sulfotransferase activity" evidence="16">
    <location>
        <position position="604"/>
    </location>
</feature>
<feature type="binding site" evidence="17">
    <location>
        <begin position="766"/>
        <end position="770"/>
    </location>
    <ligand>
        <name>3'-phosphoadenylyl sulfate</name>
        <dbReference type="ChEBI" id="CHEBI:58339"/>
    </ligand>
</feature>
<dbReference type="Pfam" id="PF25119">
    <property type="entry name" value="HSNSD_N"/>
    <property type="match status" value="1"/>
</dbReference>
<keyword evidence="10" id="KW-1133">Transmembrane helix</keyword>
<keyword evidence="14" id="KW-0325">Glycoprotein</keyword>
<evidence type="ECO:0000256" key="16">
    <source>
        <dbReference type="PIRSR" id="PIRSR637359-1"/>
    </source>
</evidence>
<keyword evidence="8" id="KW-0378">Hydrolase</keyword>
<evidence type="ECO:0000256" key="7">
    <source>
        <dbReference type="ARBA" id="ARBA00022692"/>
    </source>
</evidence>
<evidence type="ECO:0000256" key="17">
    <source>
        <dbReference type="PIRSR" id="PIRSR637359-2"/>
    </source>
</evidence>